<dbReference type="Proteomes" id="UP000664534">
    <property type="component" value="Unassembled WGS sequence"/>
</dbReference>
<feature type="region of interest" description="Disordered" evidence="1">
    <location>
        <begin position="225"/>
        <end position="244"/>
    </location>
</feature>
<evidence type="ECO:0000256" key="1">
    <source>
        <dbReference type="SAM" id="MobiDB-lite"/>
    </source>
</evidence>
<evidence type="ECO:0000313" key="2">
    <source>
        <dbReference type="EMBL" id="CAF9904481.1"/>
    </source>
</evidence>
<gene>
    <name evidence="2" type="ORF">IMSHALPRED_000076</name>
</gene>
<dbReference type="OrthoDB" id="5298560at2759"/>
<evidence type="ECO:0000313" key="3">
    <source>
        <dbReference type="Proteomes" id="UP000664534"/>
    </source>
</evidence>
<name>A0A8H3ECD8_9LECA</name>
<reference evidence="2" key="1">
    <citation type="submission" date="2021-03" db="EMBL/GenBank/DDBJ databases">
        <authorList>
            <person name="Tagirdzhanova G."/>
        </authorList>
    </citation>
    <scope>NUCLEOTIDE SEQUENCE</scope>
</reference>
<keyword evidence="3" id="KW-1185">Reference proteome</keyword>
<organism evidence="2 3">
    <name type="scientific">Imshaugia aleurites</name>
    <dbReference type="NCBI Taxonomy" id="172621"/>
    <lineage>
        <taxon>Eukaryota</taxon>
        <taxon>Fungi</taxon>
        <taxon>Dikarya</taxon>
        <taxon>Ascomycota</taxon>
        <taxon>Pezizomycotina</taxon>
        <taxon>Lecanoromycetes</taxon>
        <taxon>OSLEUM clade</taxon>
        <taxon>Lecanoromycetidae</taxon>
        <taxon>Lecanorales</taxon>
        <taxon>Lecanorineae</taxon>
        <taxon>Parmeliaceae</taxon>
        <taxon>Imshaugia</taxon>
    </lineage>
</organism>
<protein>
    <submittedName>
        <fullName evidence="2">Uncharacterized protein</fullName>
    </submittedName>
</protein>
<dbReference type="AlphaFoldDB" id="A0A8H3ECD8"/>
<sequence>MSGPSLDSRQDRPSTWDEVNLLQEALRPSIQSFAFVTSRSPPSVPGSPWLSYVSQLDVLQRESDRFWSADRRPGDPPKLVGLAAWRGGILMVGGAKLHITEDMTEEFMHAKLRAYKHRDGSLGWYQDKISERGHDRVQSFLVTADARKGKGRGEQDISEKTTAILDSIVGRDPGRYLAWLSTMGYFHFTTKEHNPSGSSWEDWCKWKAPRSFEICCKQARDVDRPSSGPGAIDRTKYGPPGDRPTITLEEAKRGNKRALGFQNTADGMEVSVKEKAQYCMIGGEATSREAAAYYYAIRREDVWLCNPLESVKEAYNDSSRLRESEIEASFRRWR</sequence>
<comment type="caution">
    <text evidence="2">The sequence shown here is derived from an EMBL/GenBank/DDBJ whole genome shotgun (WGS) entry which is preliminary data.</text>
</comment>
<accession>A0A8H3ECD8</accession>
<proteinExistence type="predicted"/>
<dbReference type="EMBL" id="CAJPDT010000001">
    <property type="protein sequence ID" value="CAF9904481.1"/>
    <property type="molecule type" value="Genomic_DNA"/>
</dbReference>